<proteinExistence type="predicted"/>
<dbReference type="OrthoDB" id="4129306at2"/>
<sequence>MIRRAVPFLAVVALCAGCSGTSPGRAESPSQPAPPAADHGETVRTAIAATRAGTAHFETRHELGAEGKHFMLTMTGDFDFAGDLGHVAVDFPEGGISHIDEIFADGRVHVSNLPQTEGKWATMPRTAAEAHYVLRAPLNDPEHVLEQLASIHETTRVGAEDLDGTPTTHYRGALLEDAITLRITEKIRAGPPDIAPLFPDGRLSIPADVWLNSEGRVVRTRLTLQEAGMDVVATTTFSRHGTPVHVDTPKAEQTVPVDTIKGVLPG</sequence>
<gene>
    <name evidence="2" type="ORF">B4N89_40755</name>
</gene>
<dbReference type="Proteomes" id="UP000190037">
    <property type="component" value="Unassembled WGS sequence"/>
</dbReference>
<dbReference type="SUPFAM" id="SSF89392">
    <property type="entry name" value="Prokaryotic lipoproteins and lipoprotein localization factors"/>
    <property type="match status" value="1"/>
</dbReference>
<comment type="caution">
    <text evidence="2">The sequence shown here is derived from an EMBL/GenBank/DDBJ whole genome shotgun (WGS) entry which is preliminary data.</text>
</comment>
<keyword evidence="3" id="KW-1185">Reference proteome</keyword>
<reference evidence="2 3" key="1">
    <citation type="submission" date="2017-03" db="EMBL/GenBank/DDBJ databases">
        <title>Draft genome sequence of Streptomyces scabrisporus NF3, endophyte isolated from Amphipterygium adstringens.</title>
        <authorList>
            <person name="Vazquez M."/>
            <person name="Ceapa C.D."/>
            <person name="Rodriguez Luna D."/>
            <person name="Sanchez Esquivel S."/>
        </authorList>
    </citation>
    <scope>NUCLEOTIDE SEQUENCE [LARGE SCALE GENOMIC DNA]</scope>
    <source>
        <strain evidence="2 3">NF3</strain>
    </source>
</reference>
<evidence type="ECO:0000313" key="2">
    <source>
        <dbReference type="EMBL" id="OPC76929.1"/>
    </source>
</evidence>
<protein>
    <recommendedName>
        <fullName evidence="4">LppX_LprAFG lipoprotein</fullName>
    </recommendedName>
</protein>
<accession>A0A1T3NJB6</accession>
<dbReference type="EMBL" id="MWQN01000004">
    <property type="protein sequence ID" value="OPC76929.1"/>
    <property type="molecule type" value="Genomic_DNA"/>
</dbReference>
<name>A0A1T3NJB6_9ACTN</name>
<evidence type="ECO:0000313" key="3">
    <source>
        <dbReference type="Proteomes" id="UP000190037"/>
    </source>
</evidence>
<feature type="region of interest" description="Disordered" evidence="1">
    <location>
        <begin position="21"/>
        <end position="40"/>
    </location>
</feature>
<organism evidence="2 3">
    <name type="scientific">Embleya scabrispora</name>
    <dbReference type="NCBI Taxonomy" id="159449"/>
    <lineage>
        <taxon>Bacteria</taxon>
        <taxon>Bacillati</taxon>
        <taxon>Actinomycetota</taxon>
        <taxon>Actinomycetes</taxon>
        <taxon>Kitasatosporales</taxon>
        <taxon>Streptomycetaceae</taxon>
        <taxon>Embleya</taxon>
    </lineage>
</organism>
<dbReference type="Gene3D" id="2.50.20.20">
    <property type="match status" value="1"/>
</dbReference>
<dbReference type="AlphaFoldDB" id="A0A1T3NJB6"/>
<dbReference type="RefSeq" id="WP_078981687.1">
    <property type="nucleotide sequence ID" value="NZ_MWQN01000004.1"/>
</dbReference>
<evidence type="ECO:0000256" key="1">
    <source>
        <dbReference type="SAM" id="MobiDB-lite"/>
    </source>
</evidence>
<dbReference type="InterPro" id="IPR029046">
    <property type="entry name" value="LolA/LolB/LppX"/>
</dbReference>
<evidence type="ECO:0008006" key="4">
    <source>
        <dbReference type="Google" id="ProtNLM"/>
    </source>
</evidence>